<feature type="compositionally biased region" description="Basic and acidic residues" evidence="1">
    <location>
        <begin position="1"/>
        <end position="11"/>
    </location>
</feature>
<dbReference type="PANTHER" id="PTHR47458">
    <property type="entry name" value="SMAD/FHA DOMAIN-CONTAINING PROTEIN"/>
    <property type="match status" value="1"/>
</dbReference>
<feature type="compositionally biased region" description="Basic and acidic residues" evidence="1">
    <location>
        <begin position="23"/>
        <end position="40"/>
    </location>
</feature>
<accession>A0A444ZLH2</accession>
<dbReference type="PANTHER" id="PTHR47458:SF1">
    <property type="entry name" value="SMAD_FHA DOMAIN-CONTAINING PROTEIN"/>
    <property type="match status" value="1"/>
</dbReference>
<feature type="compositionally biased region" description="Basic and acidic residues" evidence="1">
    <location>
        <begin position="84"/>
        <end position="106"/>
    </location>
</feature>
<evidence type="ECO:0000313" key="3">
    <source>
        <dbReference type="Proteomes" id="UP000289738"/>
    </source>
</evidence>
<dbReference type="EMBL" id="SDMP01000014">
    <property type="protein sequence ID" value="RYR15036.1"/>
    <property type="molecule type" value="Genomic_DNA"/>
</dbReference>
<feature type="compositionally biased region" description="Polar residues" evidence="1">
    <location>
        <begin position="138"/>
        <end position="148"/>
    </location>
</feature>
<evidence type="ECO:0000256" key="1">
    <source>
        <dbReference type="SAM" id="MobiDB-lite"/>
    </source>
</evidence>
<dbReference type="Proteomes" id="UP000289738">
    <property type="component" value="Chromosome B04"/>
</dbReference>
<feature type="compositionally biased region" description="Basic and acidic residues" evidence="1">
    <location>
        <begin position="115"/>
        <end position="136"/>
    </location>
</feature>
<evidence type="ECO:0000313" key="2">
    <source>
        <dbReference type="EMBL" id="RYR15036.1"/>
    </source>
</evidence>
<name>A0A444ZLH2_ARAHY</name>
<proteinExistence type="predicted"/>
<reference evidence="2 3" key="1">
    <citation type="submission" date="2019-01" db="EMBL/GenBank/DDBJ databases">
        <title>Sequencing of cultivated peanut Arachis hypogaea provides insights into genome evolution and oil improvement.</title>
        <authorList>
            <person name="Chen X."/>
        </authorList>
    </citation>
    <scope>NUCLEOTIDE SEQUENCE [LARGE SCALE GENOMIC DNA]</scope>
    <source>
        <strain evidence="3">cv. Fuhuasheng</strain>
        <tissue evidence="2">Leaves</tissue>
    </source>
</reference>
<dbReference type="AlphaFoldDB" id="A0A444ZLH2"/>
<feature type="compositionally biased region" description="Basic and acidic residues" evidence="1">
    <location>
        <begin position="54"/>
        <end position="74"/>
    </location>
</feature>
<protein>
    <submittedName>
        <fullName evidence="2">Uncharacterized protein</fullName>
    </submittedName>
</protein>
<gene>
    <name evidence="2" type="ORF">Ahy_B04g071770</name>
</gene>
<feature type="compositionally biased region" description="Basic and acidic residues" evidence="1">
    <location>
        <begin position="149"/>
        <end position="161"/>
    </location>
</feature>
<keyword evidence="3" id="KW-1185">Reference proteome</keyword>
<comment type="caution">
    <text evidence="2">The sequence shown here is derived from an EMBL/GenBank/DDBJ whole genome shotgun (WGS) entry which is preliminary data.</text>
</comment>
<sequence>MATTVQKHDDGDQIQASSNEASVIEKHDPDKKCEEHRNTQEVDQVQTSANEASVTEKHPSDITSEECRNAHETDQVQTSTNKDSVTEKHHSDIRSEESQKTHETDQVKTSTNEASRTEKSHSDVRSEECQNTHEDDQIQSSINEGSVTSKHDSDIRGEQRQNTRVQLNIHDKRRCQKYQPILKTESCRDRSEQNIDLNGSVPLDMDTRQFDEGINAQETEEHAQRPDHKVLHLLLPYSPIETGKTTKDNKAGEAVRTADLLTPDAAAAGQKEQQEFLHLI</sequence>
<feature type="region of interest" description="Disordered" evidence="1">
    <location>
        <begin position="1"/>
        <end position="167"/>
    </location>
</feature>
<organism evidence="2 3">
    <name type="scientific">Arachis hypogaea</name>
    <name type="common">Peanut</name>
    <dbReference type="NCBI Taxonomy" id="3818"/>
    <lineage>
        <taxon>Eukaryota</taxon>
        <taxon>Viridiplantae</taxon>
        <taxon>Streptophyta</taxon>
        <taxon>Embryophyta</taxon>
        <taxon>Tracheophyta</taxon>
        <taxon>Spermatophyta</taxon>
        <taxon>Magnoliopsida</taxon>
        <taxon>eudicotyledons</taxon>
        <taxon>Gunneridae</taxon>
        <taxon>Pentapetalae</taxon>
        <taxon>rosids</taxon>
        <taxon>fabids</taxon>
        <taxon>Fabales</taxon>
        <taxon>Fabaceae</taxon>
        <taxon>Papilionoideae</taxon>
        <taxon>50 kb inversion clade</taxon>
        <taxon>dalbergioids sensu lato</taxon>
        <taxon>Dalbergieae</taxon>
        <taxon>Pterocarpus clade</taxon>
        <taxon>Arachis</taxon>
    </lineage>
</organism>
<feature type="compositionally biased region" description="Polar residues" evidence="1">
    <location>
        <begin position="41"/>
        <end position="53"/>
    </location>
</feature>